<proteinExistence type="predicted"/>
<dbReference type="RefSeq" id="WP_054257726.1">
    <property type="nucleotide sequence ID" value="NZ_CYIG01000053.1"/>
</dbReference>
<protein>
    <recommendedName>
        <fullName evidence="3">DUF2924 domain-containing protein</fullName>
    </recommendedName>
</protein>
<dbReference type="Proteomes" id="UP000183656">
    <property type="component" value="Unassembled WGS sequence"/>
</dbReference>
<organism evidence="1 2">
    <name type="scientific">Paenacidovorax caeni</name>
    <dbReference type="NCBI Taxonomy" id="343013"/>
    <lineage>
        <taxon>Bacteria</taxon>
        <taxon>Pseudomonadati</taxon>
        <taxon>Pseudomonadota</taxon>
        <taxon>Betaproteobacteria</taxon>
        <taxon>Burkholderiales</taxon>
        <taxon>Comamonadaceae</taxon>
        <taxon>Paenacidovorax</taxon>
    </lineage>
</organism>
<keyword evidence="2" id="KW-1185">Reference proteome</keyword>
<dbReference type="EMBL" id="FPBX01000048">
    <property type="protein sequence ID" value="SFU95757.1"/>
    <property type="molecule type" value="Genomic_DNA"/>
</dbReference>
<name>A0A1I7KEC0_9BURK</name>
<accession>A0A1I7KEC0</accession>
<dbReference type="OrthoDB" id="8594067at2"/>
<evidence type="ECO:0008006" key="3">
    <source>
        <dbReference type="Google" id="ProtNLM"/>
    </source>
</evidence>
<evidence type="ECO:0000313" key="1">
    <source>
        <dbReference type="EMBL" id="SFU95757.1"/>
    </source>
</evidence>
<dbReference type="AlphaFoldDB" id="A0A1I7KEC0"/>
<gene>
    <name evidence="1" type="ORF">SAMN04489707_10485</name>
</gene>
<evidence type="ECO:0000313" key="2">
    <source>
        <dbReference type="Proteomes" id="UP000183656"/>
    </source>
</evidence>
<reference evidence="1 2" key="1">
    <citation type="submission" date="2016-10" db="EMBL/GenBank/DDBJ databases">
        <authorList>
            <person name="de Groot N.N."/>
        </authorList>
    </citation>
    <scope>NUCLEOTIDE SEQUENCE [LARGE SCALE GENOMIC DNA]</scope>
    <source>
        <strain evidence="1 2">R-24608</strain>
    </source>
</reference>
<dbReference type="Pfam" id="PF11149">
    <property type="entry name" value="DUF2924"/>
    <property type="match status" value="1"/>
</dbReference>
<dbReference type="InterPro" id="IPR021322">
    <property type="entry name" value="DUF2924"/>
</dbReference>
<dbReference type="STRING" id="343013.SAMN04489707_10485"/>
<sequence>MNRNPNTGVGTVSAQIAALPALPMAELWTLWDQHFPRRPKHINRPFLESRLAYRIQEMAYGAVPTGIRRHLVEAGAAHSKIKHRLDPVAGDSRQQHLMPGTVLIREWDEREHRVVVTPDGECEYEGQRFRSLSAVARHITGVQWNGPRFFGLRGQKEGVQ</sequence>